<proteinExistence type="predicted"/>
<accession>A0A6J1PJR3</accession>
<evidence type="ECO:0000313" key="1">
    <source>
        <dbReference type="Proteomes" id="UP000504618"/>
    </source>
</evidence>
<gene>
    <name evidence="2" type="primary">LOC112453248</name>
</gene>
<dbReference type="RefSeq" id="XP_024869636.1">
    <property type="nucleotide sequence ID" value="XM_025013868.1"/>
</dbReference>
<protein>
    <submittedName>
        <fullName evidence="2">Uncharacterized protein</fullName>
    </submittedName>
</protein>
<organism evidence="1 2">
    <name type="scientific">Temnothorax curvispinosus</name>
    <dbReference type="NCBI Taxonomy" id="300111"/>
    <lineage>
        <taxon>Eukaryota</taxon>
        <taxon>Metazoa</taxon>
        <taxon>Ecdysozoa</taxon>
        <taxon>Arthropoda</taxon>
        <taxon>Hexapoda</taxon>
        <taxon>Insecta</taxon>
        <taxon>Pterygota</taxon>
        <taxon>Neoptera</taxon>
        <taxon>Endopterygota</taxon>
        <taxon>Hymenoptera</taxon>
        <taxon>Apocrita</taxon>
        <taxon>Aculeata</taxon>
        <taxon>Formicoidea</taxon>
        <taxon>Formicidae</taxon>
        <taxon>Myrmicinae</taxon>
        <taxon>Temnothorax</taxon>
    </lineage>
</organism>
<dbReference type="AlphaFoldDB" id="A0A6J1PJR3"/>
<evidence type="ECO:0000313" key="2">
    <source>
        <dbReference type="RefSeq" id="XP_024869636.1"/>
    </source>
</evidence>
<dbReference type="Proteomes" id="UP000504618">
    <property type="component" value="Unplaced"/>
</dbReference>
<reference evidence="2" key="1">
    <citation type="submission" date="2025-08" db="UniProtKB">
        <authorList>
            <consortium name="RefSeq"/>
        </authorList>
    </citation>
    <scope>IDENTIFICATION</scope>
    <source>
        <tissue evidence="2">Whole body</tissue>
    </source>
</reference>
<name>A0A6J1PJR3_9HYME</name>
<dbReference type="GeneID" id="112453248"/>
<sequence length="106" mass="11857">MNDLSLSITTNAALNTNISNTNTNIEDDICALSNKNFHDVERHTECDVETNVESNSNSTLCNNKNLNDDIRKSVNLQDALIINKSNDFLRHNNNDVISGKFLRYAG</sequence>
<keyword evidence="1" id="KW-1185">Reference proteome</keyword>